<evidence type="ECO:0000256" key="9">
    <source>
        <dbReference type="ARBA" id="ARBA00022960"/>
    </source>
</evidence>
<comment type="catalytic activity">
    <reaction evidence="12">
        <text>Preferential cleavage: (Ac)2-L-Lys-D-Ala-|-D-Ala. Also transpeptidation of peptidyl-alanyl moieties that are N-acyl substituents of D-alanine.</text>
        <dbReference type="EC" id="3.4.16.4"/>
    </reaction>
</comment>
<proteinExistence type="inferred from homology"/>
<evidence type="ECO:0000256" key="5">
    <source>
        <dbReference type="ARBA" id="ARBA00022645"/>
    </source>
</evidence>
<dbReference type="PANTHER" id="PTHR21581:SF6">
    <property type="entry name" value="TRAFFICKING PROTEIN PARTICLE COMPLEX SUBUNIT 12"/>
    <property type="match status" value="1"/>
</dbReference>
<keyword evidence="6" id="KW-0645">Protease</keyword>
<comment type="function">
    <text evidence="1">Removes C-terminal D-alanyl residues from sugar-peptide cell wall precursors.</text>
</comment>
<evidence type="ECO:0000256" key="14">
    <source>
        <dbReference type="SAM" id="SignalP"/>
    </source>
</evidence>
<dbReference type="PANTHER" id="PTHR21581">
    <property type="entry name" value="D-ALANYL-D-ALANINE CARBOXYPEPTIDASE"/>
    <property type="match status" value="1"/>
</dbReference>
<dbReference type="EMBL" id="BSPQ01000001">
    <property type="protein sequence ID" value="GLS89472.1"/>
    <property type="molecule type" value="Genomic_DNA"/>
</dbReference>
<keyword evidence="9" id="KW-0133">Cell shape</keyword>
<dbReference type="InterPro" id="IPR001967">
    <property type="entry name" value="Peptidase_S11_N"/>
</dbReference>
<gene>
    <name evidence="16" type="primary">dacA</name>
    <name evidence="16" type="ORF">GCM10007916_05390</name>
</gene>
<dbReference type="Pfam" id="PF00768">
    <property type="entry name" value="Peptidase_S11"/>
    <property type="match status" value="1"/>
</dbReference>
<evidence type="ECO:0000256" key="2">
    <source>
        <dbReference type="ARBA" id="ARBA00004752"/>
    </source>
</evidence>
<evidence type="ECO:0000259" key="15">
    <source>
        <dbReference type="SMART" id="SM00936"/>
    </source>
</evidence>
<accession>A0ABQ6DWN7</accession>
<feature type="domain" description="Peptidase S11 D-Ala-D-Ala carboxypeptidase A C-terminal" evidence="15">
    <location>
        <begin position="275"/>
        <end position="365"/>
    </location>
</feature>
<dbReference type="InterPro" id="IPR012907">
    <property type="entry name" value="Peptidase_S11_C"/>
</dbReference>
<organism evidence="16 17">
    <name type="scientific">Psychromonas marina</name>
    <dbReference type="NCBI Taxonomy" id="88364"/>
    <lineage>
        <taxon>Bacteria</taxon>
        <taxon>Pseudomonadati</taxon>
        <taxon>Pseudomonadota</taxon>
        <taxon>Gammaproteobacteria</taxon>
        <taxon>Alteromonadales</taxon>
        <taxon>Psychromonadaceae</taxon>
        <taxon>Psychromonas</taxon>
    </lineage>
</organism>
<evidence type="ECO:0000256" key="10">
    <source>
        <dbReference type="ARBA" id="ARBA00022984"/>
    </source>
</evidence>
<dbReference type="EC" id="3.4.16.4" evidence="4"/>
<evidence type="ECO:0000256" key="11">
    <source>
        <dbReference type="ARBA" id="ARBA00023316"/>
    </source>
</evidence>
<dbReference type="PRINTS" id="PR00725">
    <property type="entry name" value="DADACBPTASE1"/>
</dbReference>
<reference evidence="17" key="1">
    <citation type="journal article" date="2019" name="Int. J. Syst. Evol. Microbiol.">
        <title>The Global Catalogue of Microorganisms (GCM) 10K type strain sequencing project: providing services to taxonomists for standard genome sequencing and annotation.</title>
        <authorList>
            <consortium name="The Broad Institute Genomics Platform"/>
            <consortium name="The Broad Institute Genome Sequencing Center for Infectious Disease"/>
            <person name="Wu L."/>
            <person name="Ma J."/>
        </authorList>
    </citation>
    <scope>NUCLEOTIDE SEQUENCE [LARGE SCALE GENOMIC DNA]</scope>
    <source>
        <strain evidence="17">NBRC 103166</strain>
    </source>
</reference>
<feature type="signal peptide" evidence="14">
    <location>
        <begin position="1"/>
        <end position="19"/>
    </location>
</feature>
<dbReference type="InterPro" id="IPR037167">
    <property type="entry name" value="Peptidase_S11_C_sf"/>
</dbReference>
<comment type="similarity">
    <text evidence="3 13">Belongs to the peptidase S11 family.</text>
</comment>
<evidence type="ECO:0000256" key="6">
    <source>
        <dbReference type="ARBA" id="ARBA00022670"/>
    </source>
</evidence>
<dbReference type="Proteomes" id="UP001157353">
    <property type="component" value="Unassembled WGS sequence"/>
</dbReference>
<comment type="pathway">
    <text evidence="2">Cell wall biogenesis; peptidoglycan biosynthesis.</text>
</comment>
<comment type="caution">
    <text evidence="16">The sequence shown here is derived from an EMBL/GenBank/DDBJ whole genome shotgun (WGS) entry which is preliminary data.</text>
</comment>
<evidence type="ECO:0000256" key="8">
    <source>
        <dbReference type="ARBA" id="ARBA00022801"/>
    </source>
</evidence>
<dbReference type="Gene3D" id="2.60.410.10">
    <property type="entry name" value="D-Ala-D-Ala carboxypeptidase, C-terminal domain"/>
    <property type="match status" value="1"/>
</dbReference>
<keyword evidence="8" id="KW-0378">Hydrolase</keyword>
<evidence type="ECO:0000256" key="12">
    <source>
        <dbReference type="ARBA" id="ARBA00034000"/>
    </source>
</evidence>
<dbReference type="SUPFAM" id="SSF56601">
    <property type="entry name" value="beta-lactamase/transpeptidase-like"/>
    <property type="match status" value="1"/>
</dbReference>
<dbReference type="InterPro" id="IPR015956">
    <property type="entry name" value="Peniciliin-bd_prot_C_sf"/>
</dbReference>
<dbReference type="Gene3D" id="3.40.710.10">
    <property type="entry name" value="DD-peptidase/beta-lactamase superfamily"/>
    <property type="match status" value="1"/>
</dbReference>
<dbReference type="GO" id="GO:0004180">
    <property type="term" value="F:carboxypeptidase activity"/>
    <property type="evidence" value="ECO:0007669"/>
    <property type="project" value="UniProtKB-KW"/>
</dbReference>
<keyword evidence="5 16" id="KW-0121">Carboxypeptidase</keyword>
<dbReference type="SUPFAM" id="SSF69189">
    <property type="entry name" value="Penicillin-binding protein associated domain"/>
    <property type="match status" value="1"/>
</dbReference>
<protein>
    <recommendedName>
        <fullName evidence="4">serine-type D-Ala-D-Ala carboxypeptidase</fullName>
        <ecNumber evidence="4">3.4.16.4</ecNumber>
    </recommendedName>
</protein>
<dbReference type="InterPro" id="IPR018044">
    <property type="entry name" value="Peptidase_S11"/>
</dbReference>
<keyword evidence="7 14" id="KW-0732">Signal</keyword>
<dbReference type="Pfam" id="PF07943">
    <property type="entry name" value="PBP5_C"/>
    <property type="match status" value="1"/>
</dbReference>
<evidence type="ECO:0000256" key="13">
    <source>
        <dbReference type="RuleBase" id="RU004016"/>
    </source>
</evidence>
<dbReference type="RefSeq" id="WP_284202589.1">
    <property type="nucleotide sequence ID" value="NZ_BSPQ01000001.1"/>
</dbReference>
<evidence type="ECO:0000256" key="4">
    <source>
        <dbReference type="ARBA" id="ARBA00012448"/>
    </source>
</evidence>
<evidence type="ECO:0000313" key="17">
    <source>
        <dbReference type="Proteomes" id="UP001157353"/>
    </source>
</evidence>
<name>A0ABQ6DWN7_9GAMM</name>
<keyword evidence="11" id="KW-0961">Cell wall biogenesis/degradation</keyword>
<sequence>MKKIGLLLITFALSFNALATPRVIPNAPAIAAKGYLLVDFASGKVLSENNSEVMLAPASLTKMMTSYIIGQELKQGNLNPEDKVMISENAWSKNFPDSSKMFIEVGKEVTVADLNRGIIIQSGNDACVAMAEHIAGSESAFADLMNSWALQLGMNNTHFVNSHGLHSEDHYTTPTDMAILAKALILDVPEEYRIYSEKSFKFNGIVQYNRNGLLWDKSLNVDGIKTGHTSAAGFSLVSSATKDDMRLIAVVMGAKSDSARKVESKKLLNWGFRFFETMTPYKAGEQLATERIWMGSQEMIRLGVAVDTPITLPRGQAKNLQADFVINNELRAPVQKGDVVGQVNYSFSDESVATYDLIALETVEEGGLFSRLIDYIKLLFIGWFA</sequence>
<dbReference type="SMART" id="SM00936">
    <property type="entry name" value="PBP5_C"/>
    <property type="match status" value="1"/>
</dbReference>
<evidence type="ECO:0000313" key="16">
    <source>
        <dbReference type="EMBL" id="GLS89472.1"/>
    </source>
</evidence>
<evidence type="ECO:0000256" key="1">
    <source>
        <dbReference type="ARBA" id="ARBA00003217"/>
    </source>
</evidence>
<feature type="chain" id="PRO_5045749408" description="serine-type D-Ala-D-Ala carboxypeptidase" evidence="14">
    <location>
        <begin position="20"/>
        <end position="385"/>
    </location>
</feature>
<keyword evidence="10" id="KW-0573">Peptidoglycan synthesis</keyword>
<evidence type="ECO:0000256" key="3">
    <source>
        <dbReference type="ARBA" id="ARBA00007164"/>
    </source>
</evidence>
<evidence type="ECO:0000256" key="7">
    <source>
        <dbReference type="ARBA" id="ARBA00022729"/>
    </source>
</evidence>
<keyword evidence="17" id="KW-1185">Reference proteome</keyword>
<dbReference type="InterPro" id="IPR012338">
    <property type="entry name" value="Beta-lactam/transpept-like"/>
</dbReference>